<comment type="caution">
    <text evidence="2">The sequence shown here is derived from an EMBL/GenBank/DDBJ whole genome shotgun (WGS) entry which is preliminary data.</text>
</comment>
<evidence type="ECO:0000313" key="2">
    <source>
        <dbReference type="EMBL" id="KKN47751.1"/>
    </source>
</evidence>
<evidence type="ECO:0000256" key="1">
    <source>
        <dbReference type="SAM" id="MobiDB-lite"/>
    </source>
</evidence>
<name>A0A0F9TFD5_9ZZZZ</name>
<proteinExistence type="predicted"/>
<protein>
    <submittedName>
        <fullName evidence="2">Uncharacterized protein</fullName>
    </submittedName>
</protein>
<reference evidence="2" key="1">
    <citation type="journal article" date="2015" name="Nature">
        <title>Complex archaea that bridge the gap between prokaryotes and eukaryotes.</title>
        <authorList>
            <person name="Spang A."/>
            <person name="Saw J.H."/>
            <person name="Jorgensen S.L."/>
            <person name="Zaremba-Niedzwiedzka K."/>
            <person name="Martijn J."/>
            <person name="Lind A.E."/>
            <person name="van Eijk R."/>
            <person name="Schleper C."/>
            <person name="Guy L."/>
            <person name="Ettema T.J."/>
        </authorList>
    </citation>
    <scope>NUCLEOTIDE SEQUENCE</scope>
</reference>
<feature type="region of interest" description="Disordered" evidence="1">
    <location>
        <begin position="186"/>
        <end position="220"/>
    </location>
</feature>
<sequence length="220" mass="24580">METVIVANNSTNVQSGDRERFQTVVPCPSCANPMGFENNSWRCLACNPIPINTPTCATQKCKRPLTKLGDPWNCWICLECNTHPEEVNKMRKEEDKRKRTYLDKKVTPDDVQRIVDAAVEKALAAQRPDYPPSAAEIKTMTDPEIINAKPETYLQKAKRLGVATHIPTGGMRKKAEIEADIESLGKEETIEEAKEFSENAQSPPGEDDKYARGLSAEDMV</sequence>
<feature type="compositionally biased region" description="Basic and acidic residues" evidence="1">
    <location>
        <begin position="186"/>
        <end position="197"/>
    </location>
</feature>
<dbReference type="EMBL" id="LAZR01001259">
    <property type="protein sequence ID" value="KKN47751.1"/>
    <property type="molecule type" value="Genomic_DNA"/>
</dbReference>
<organism evidence="2">
    <name type="scientific">marine sediment metagenome</name>
    <dbReference type="NCBI Taxonomy" id="412755"/>
    <lineage>
        <taxon>unclassified sequences</taxon>
        <taxon>metagenomes</taxon>
        <taxon>ecological metagenomes</taxon>
    </lineage>
</organism>
<accession>A0A0F9TFD5</accession>
<dbReference type="AlphaFoldDB" id="A0A0F9TFD5"/>
<gene>
    <name evidence="2" type="ORF">LCGC14_0659850</name>
</gene>